<evidence type="ECO:0000256" key="6">
    <source>
        <dbReference type="SAM" id="Phobius"/>
    </source>
</evidence>
<comment type="caution">
    <text evidence="7">The sequence shown here is derived from an EMBL/GenBank/DDBJ whole genome shotgun (WGS) entry which is preliminary data.</text>
</comment>
<dbReference type="PANTHER" id="PTHR30093">
    <property type="entry name" value="GENERAL SECRETION PATHWAY PROTEIN G"/>
    <property type="match status" value="1"/>
</dbReference>
<dbReference type="InterPro" id="IPR045584">
    <property type="entry name" value="Pilin-like"/>
</dbReference>
<evidence type="ECO:0000313" key="7">
    <source>
        <dbReference type="EMBL" id="MDF0748935.1"/>
    </source>
</evidence>
<keyword evidence="6" id="KW-0812">Transmembrane</keyword>
<feature type="compositionally biased region" description="Polar residues" evidence="5">
    <location>
        <begin position="142"/>
        <end position="151"/>
    </location>
</feature>
<dbReference type="EMBL" id="JANCMW010000001">
    <property type="protein sequence ID" value="MDF0748935.1"/>
    <property type="molecule type" value="Genomic_DNA"/>
</dbReference>
<evidence type="ECO:0000256" key="2">
    <source>
        <dbReference type="ARBA" id="ARBA00022481"/>
    </source>
</evidence>
<dbReference type="InterPro" id="IPR012902">
    <property type="entry name" value="N_methyl_site"/>
</dbReference>
<evidence type="ECO:0000256" key="1">
    <source>
        <dbReference type="ARBA" id="ARBA00005233"/>
    </source>
</evidence>
<evidence type="ECO:0000256" key="5">
    <source>
        <dbReference type="SAM" id="MobiDB-lite"/>
    </source>
</evidence>
<feature type="transmembrane region" description="Helical" evidence="6">
    <location>
        <begin position="7"/>
        <end position="28"/>
    </location>
</feature>
<name>A0ABT5Y5I7_9GAMM</name>
<keyword evidence="8" id="KW-1185">Reference proteome</keyword>
<dbReference type="Gene3D" id="3.30.700.10">
    <property type="entry name" value="Glycoprotein, Type 4 Pilin"/>
    <property type="match status" value="1"/>
</dbReference>
<proteinExistence type="inferred from homology"/>
<keyword evidence="6" id="KW-0472">Membrane</keyword>
<evidence type="ECO:0000256" key="4">
    <source>
        <dbReference type="RuleBase" id="RU000389"/>
    </source>
</evidence>
<feature type="region of interest" description="Disordered" evidence="5">
    <location>
        <begin position="142"/>
        <end position="163"/>
    </location>
</feature>
<reference evidence="7" key="1">
    <citation type="submission" date="2022-07" db="EMBL/GenBank/DDBJ databases">
        <title>Marinobacter iranensis a new bacterium isolate from a hipersaline lake in Iran.</title>
        <authorList>
            <person name="Mohammad A.M.A."/>
            <person name="Cristina S.-P."/>
            <person name="Antonio V."/>
        </authorList>
    </citation>
    <scope>NUCLEOTIDE SEQUENCE</scope>
    <source>
        <strain evidence="7">71-i</strain>
    </source>
</reference>
<dbReference type="SUPFAM" id="SSF54523">
    <property type="entry name" value="Pili subunits"/>
    <property type="match status" value="1"/>
</dbReference>
<evidence type="ECO:0000313" key="8">
    <source>
        <dbReference type="Proteomes" id="UP001143391"/>
    </source>
</evidence>
<keyword evidence="2" id="KW-0488">Methylation</keyword>
<keyword evidence="4" id="KW-0281">Fimbrium</keyword>
<dbReference type="PANTHER" id="PTHR30093:SF34">
    <property type="entry name" value="PREPILIN PEPTIDASE-DEPENDENT PROTEIN D"/>
    <property type="match status" value="1"/>
</dbReference>
<evidence type="ECO:0000256" key="3">
    <source>
        <dbReference type="ARBA" id="ARBA00029638"/>
    </source>
</evidence>
<dbReference type="Proteomes" id="UP001143391">
    <property type="component" value="Unassembled WGS sequence"/>
</dbReference>
<dbReference type="InterPro" id="IPR001082">
    <property type="entry name" value="Pilin"/>
</dbReference>
<protein>
    <recommendedName>
        <fullName evidence="3">Pilin</fullName>
    </recommendedName>
</protein>
<dbReference type="Pfam" id="PF00114">
    <property type="entry name" value="Pilin"/>
    <property type="match status" value="1"/>
</dbReference>
<dbReference type="Pfam" id="PF07963">
    <property type="entry name" value="N_methyl"/>
    <property type="match status" value="1"/>
</dbReference>
<dbReference type="NCBIfam" id="TIGR02532">
    <property type="entry name" value="IV_pilin_GFxxxE"/>
    <property type="match status" value="1"/>
</dbReference>
<sequence>MNHAQKGFTLIELMIVVAIIGILAAVAIPQYQDYTARTQVSRVVGEVSALKSNAESIFNNGGAVANVDNLNATPQREIGIGWTGSNLVANADTAPNHGLTINGGDTATMSWEVTLGTDASAAVRGATITVSRTANGAYTCETTPPTTSNGWKDSYAPAGCPVS</sequence>
<comment type="similarity">
    <text evidence="1 4">Belongs to the N-Me-Phe pilin family.</text>
</comment>
<accession>A0ABT5Y5I7</accession>
<organism evidence="7 8">
    <name type="scientific">Marinobacter iranensis</name>
    <dbReference type="NCBI Taxonomy" id="2962607"/>
    <lineage>
        <taxon>Bacteria</taxon>
        <taxon>Pseudomonadati</taxon>
        <taxon>Pseudomonadota</taxon>
        <taxon>Gammaproteobacteria</taxon>
        <taxon>Pseudomonadales</taxon>
        <taxon>Marinobacteraceae</taxon>
        <taxon>Marinobacter</taxon>
    </lineage>
</organism>
<gene>
    <name evidence="7" type="ORF">NLU14_01670</name>
</gene>
<dbReference type="PROSITE" id="PS00409">
    <property type="entry name" value="PROKAR_NTER_METHYL"/>
    <property type="match status" value="1"/>
</dbReference>
<keyword evidence="6" id="KW-1133">Transmembrane helix</keyword>